<protein>
    <recommendedName>
        <fullName evidence="1">Aminotransferase-like plant mobile domain-containing protein</fullName>
    </recommendedName>
</protein>
<feature type="domain" description="Aminotransferase-like plant mobile" evidence="1">
    <location>
        <begin position="30"/>
        <end position="131"/>
    </location>
</feature>
<dbReference type="PANTHER" id="PTHR46033">
    <property type="entry name" value="PROTEIN MAIN-LIKE 2"/>
    <property type="match status" value="1"/>
</dbReference>
<dbReference type="AlphaFoldDB" id="A0A445BX08"/>
<dbReference type="PANTHER" id="PTHR46033:SF8">
    <property type="entry name" value="PROTEIN MAINTENANCE OF MERISTEMS-LIKE"/>
    <property type="match status" value="1"/>
</dbReference>
<sequence length="142" mass="16378">MIANKNILPRKLDLSKQWHLTVDQALQTTGFYHILRVGHIRGHFALLSTLVERWRLEIHSFVLSANDVTVKLEDVLHIFGLPIYGEVVTGWTDSSQDFLINQSMTIFCSEPVVSSSYKGYIKLAWVRHIRDTQPLDTWESVQ</sequence>
<evidence type="ECO:0000313" key="2">
    <source>
        <dbReference type="EMBL" id="RYR43274.1"/>
    </source>
</evidence>
<dbReference type="EMBL" id="SDMP01000008">
    <property type="protein sequence ID" value="RYR43274.1"/>
    <property type="molecule type" value="Genomic_DNA"/>
</dbReference>
<evidence type="ECO:0000313" key="3">
    <source>
        <dbReference type="Proteomes" id="UP000289738"/>
    </source>
</evidence>
<keyword evidence="3" id="KW-1185">Reference proteome</keyword>
<dbReference type="InterPro" id="IPR019557">
    <property type="entry name" value="AminoTfrase-like_pln_mobile"/>
</dbReference>
<dbReference type="Pfam" id="PF10536">
    <property type="entry name" value="PMD"/>
    <property type="match status" value="1"/>
</dbReference>
<reference evidence="2 3" key="1">
    <citation type="submission" date="2019-01" db="EMBL/GenBank/DDBJ databases">
        <title>Sequencing of cultivated peanut Arachis hypogaea provides insights into genome evolution and oil improvement.</title>
        <authorList>
            <person name="Chen X."/>
        </authorList>
    </citation>
    <scope>NUCLEOTIDE SEQUENCE [LARGE SCALE GENOMIC DNA]</scope>
    <source>
        <strain evidence="3">cv. Fuhuasheng</strain>
        <tissue evidence="2">Leaves</tissue>
    </source>
</reference>
<dbReference type="Proteomes" id="UP000289738">
    <property type="component" value="Chromosome A08"/>
</dbReference>
<proteinExistence type="predicted"/>
<dbReference type="GO" id="GO:0010073">
    <property type="term" value="P:meristem maintenance"/>
    <property type="evidence" value="ECO:0007669"/>
    <property type="project" value="InterPro"/>
</dbReference>
<organism evidence="2 3">
    <name type="scientific">Arachis hypogaea</name>
    <name type="common">Peanut</name>
    <dbReference type="NCBI Taxonomy" id="3818"/>
    <lineage>
        <taxon>Eukaryota</taxon>
        <taxon>Viridiplantae</taxon>
        <taxon>Streptophyta</taxon>
        <taxon>Embryophyta</taxon>
        <taxon>Tracheophyta</taxon>
        <taxon>Spermatophyta</taxon>
        <taxon>Magnoliopsida</taxon>
        <taxon>eudicotyledons</taxon>
        <taxon>Gunneridae</taxon>
        <taxon>Pentapetalae</taxon>
        <taxon>rosids</taxon>
        <taxon>fabids</taxon>
        <taxon>Fabales</taxon>
        <taxon>Fabaceae</taxon>
        <taxon>Papilionoideae</taxon>
        <taxon>50 kb inversion clade</taxon>
        <taxon>dalbergioids sensu lato</taxon>
        <taxon>Dalbergieae</taxon>
        <taxon>Pterocarpus clade</taxon>
        <taxon>Arachis</taxon>
    </lineage>
</organism>
<evidence type="ECO:0000259" key="1">
    <source>
        <dbReference type="Pfam" id="PF10536"/>
    </source>
</evidence>
<accession>A0A445BX08</accession>
<gene>
    <name evidence="2" type="ORF">Ahy_A08g039700</name>
</gene>
<comment type="caution">
    <text evidence="2">The sequence shown here is derived from an EMBL/GenBank/DDBJ whole genome shotgun (WGS) entry which is preliminary data.</text>
</comment>
<dbReference type="InterPro" id="IPR044824">
    <property type="entry name" value="MAIN-like"/>
</dbReference>
<name>A0A445BX08_ARAHY</name>